<evidence type="ECO:0000256" key="1">
    <source>
        <dbReference type="ARBA" id="ARBA00004429"/>
    </source>
</evidence>
<evidence type="ECO:0000256" key="2">
    <source>
        <dbReference type="ARBA" id="ARBA00022475"/>
    </source>
</evidence>
<comment type="caution">
    <text evidence="11">The sequence shown here is derived from an EMBL/GenBank/DDBJ whole genome shotgun (WGS) entry which is preliminary data.</text>
</comment>
<comment type="subcellular location">
    <subcellularLocation>
        <location evidence="1">Cell inner membrane</location>
        <topology evidence="1">Multi-pass membrane protein</topology>
    </subcellularLocation>
</comment>
<evidence type="ECO:0000256" key="5">
    <source>
        <dbReference type="ARBA" id="ARBA00022692"/>
    </source>
</evidence>
<keyword evidence="4 11" id="KW-0808">Transferase</keyword>
<sequence length="549" mass="60192">MPEQIIPTLTAIRLPRPTVTQTTFNLIVAGFVMAALNTGFWHRMREIFGDNPVQMALFSLAIFALTVLTLEFFGPGRLQKPVAAVLILLSASANYYERAFGVLIDREMVRNVLETTFTESSHLMTSGAVRTVLVTGILPAALVFLPRIRRVGRWQTLWRWPLGIMVSLAVLTGALFADFKTFSAVLRERKDLMTSYQPGATIGALARYAKQQMAAEAAAVQTVAPDAAPGPLLSAAKKPVLLVFFVGETARAQNFGLDGYARQTTPELAARDVINFTDVSSCGTSTAVSLPCMFSPFTQADYSRDRFLGHENLLDVMARAGFAIRWIDNNTGDQHIATRTGWDRVETLIDPAACDGECRDEVFLPLIEQTLAGIKQNTVLVLHMIGNHGPAYHLRYPADRAVFKPDCQTAEFSDCKVEEIVNAYDNAMLETDHVLCAAIDMLSGSDKALTAMLYVSDHGESLGENGLYLHAAPLFMAPETQRKVPMVLWFDKAFGDAMQLDGDCLRAEADQPISHDNLFHSMLGLADVATKTRIPALDLTSACRTHEAG</sequence>
<dbReference type="SUPFAM" id="SSF53649">
    <property type="entry name" value="Alkaline phosphatase-like"/>
    <property type="match status" value="1"/>
</dbReference>
<feature type="transmembrane region" description="Helical" evidence="8">
    <location>
        <begin position="157"/>
        <end position="177"/>
    </location>
</feature>
<keyword evidence="7 8" id="KW-0472">Membrane</keyword>
<dbReference type="EMBL" id="BMLP01000001">
    <property type="protein sequence ID" value="GGO26894.1"/>
    <property type="molecule type" value="Genomic_DNA"/>
</dbReference>
<feature type="domain" description="Sulfatase N-terminal" evidence="9">
    <location>
        <begin position="242"/>
        <end position="528"/>
    </location>
</feature>
<evidence type="ECO:0000256" key="4">
    <source>
        <dbReference type="ARBA" id="ARBA00022679"/>
    </source>
</evidence>
<dbReference type="GO" id="GO:0009244">
    <property type="term" value="P:lipopolysaccharide core region biosynthetic process"/>
    <property type="evidence" value="ECO:0007669"/>
    <property type="project" value="TreeGrafter"/>
</dbReference>
<proteinExistence type="predicted"/>
<reference evidence="11 12" key="1">
    <citation type="journal article" date="2014" name="Int. J. Syst. Evol. Microbiol.">
        <title>Complete genome sequence of Corynebacterium casei LMG S-19264T (=DSM 44701T), isolated from a smear-ripened cheese.</title>
        <authorList>
            <consortium name="US DOE Joint Genome Institute (JGI-PGF)"/>
            <person name="Walter F."/>
            <person name="Albersmeier A."/>
            <person name="Kalinowski J."/>
            <person name="Ruckert C."/>
        </authorList>
    </citation>
    <scope>NUCLEOTIDE SEQUENCE [LARGE SCALE GENOMIC DNA]</scope>
    <source>
        <strain evidence="11 12">CGMCC 1.7029</strain>
    </source>
</reference>
<dbReference type="InterPro" id="IPR058130">
    <property type="entry name" value="PEA_transf_C"/>
</dbReference>
<dbReference type="GO" id="GO:0005886">
    <property type="term" value="C:plasma membrane"/>
    <property type="evidence" value="ECO:0007669"/>
    <property type="project" value="UniProtKB-SubCell"/>
</dbReference>
<dbReference type="AlphaFoldDB" id="A0A917YHF5"/>
<dbReference type="Pfam" id="PF08019">
    <property type="entry name" value="EptA_B_N"/>
    <property type="match status" value="1"/>
</dbReference>
<keyword evidence="12" id="KW-1185">Reference proteome</keyword>
<feature type="transmembrane region" description="Helical" evidence="8">
    <location>
        <begin position="53"/>
        <end position="70"/>
    </location>
</feature>
<dbReference type="OrthoDB" id="9786870at2"/>
<name>A0A917YHF5_9RHOB</name>
<evidence type="ECO:0000256" key="8">
    <source>
        <dbReference type="SAM" id="Phobius"/>
    </source>
</evidence>
<evidence type="ECO:0000313" key="12">
    <source>
        <dbReference type="Proteomes" id="UP000598196"/>
    </source>
</evidence>
<feature type="transmembrane region" description="Helical" evidence="8">
    <location>
        <begin position="124"/>
        <end position="145"/>
    </location>
</feature>
<dbReference type="GO" id="GO:0016776">
    <property type="term" value="F:phosphotransferase activity, phosphate group as acceptor"/>
    <property type="evidence" value="ECO:0007669"/>
    <property type="project" value="TreeGrafter"/>
</dbReference>
<dbReference type="InterPro" id="IPR017850">
    <property type="entry name" value="Alkaline_phosphatase_core_sf"/>
</dbReference>
<feature type="transmembrane region" description="Helical" evidence="8">
    <location>
        <begin position="82"/>
        <end position="104"/>
    </location>
</feature>
<feature type="domain" description="Phosphoethanolamine transferase N-terminal" evidence="10">
    <location>
        <begin position="62"/>
        <end position="212"/>
    </location>
</feature>
<evidence type="ECO:0000313" key="11">
    <source>
        <dbReference type="EMBL" id="GGO26894.1"/>
    </source>
</evidence>
<evidence type="ECO:0000256" key="6">
    <source>
        <dbReference type="ARBA" id="ARBA00022989"/>
    </source>
</evidence>
<dbReference type="InterPro" id="IPR000917">
    <property type="entry name" value="Sulfatase_N"/>
</dbReference>
<keyword evidence="2" id="KW-1003">Cell membrane</keyword>
<protein>
    <submittedName>
        <fullName evidence="11">Phosphatidylethanolamine--Kdo2-lipid A phosphoethanolamine transferase</fullName>
    </submittedName>
</protein>
<dbReference type="CDD" id="cd16017">
    <property type="entry name" value="LptA"/>
    <property type="match status" value="1"/>
</dbReference>
<keyword evidence="5 8" id="KW-0812">Transmembrane</keyword>
<gene>
    <name evidence="11" type="ORF">GCM10010991_08040</name>
</gene>
<dbReference type="InterPro" id="IPR012549">
    <property type="entry name" value="EptA-like_N"/>
</dbReference>
<evidence type="ECO:0000259" key="9">
    <source>
        <dbReference type="Pfam" id="PF00884"/>
    </source>
</evidence>
<dbReference type="Pfam" id="PF00884">
    <property type="entry name" value="Sulfatase"/>
    <property type="match status" value="1"/>
</dbReference>
<feature type="transmembrane region" description="Helical" evidence="8">
    <location>
        <begin position="23"/>
        <end position="41"/>
    </location>
</feature>
<organism evidence="11 12">
    <name type="scientific">Gemmobacter aquaticus</name>
    <dbReference type="NCBI Taxonomy" id="490185"/>
    <lineage>
        <taxon>Bacteria</taxon>
        <taxon>Pseudomonadati</taxon>
        <taxon>Pseudomonadota</taxon>
        <taxon>Alphaproteobacteria</taxon>
        <taxon>Rhodobacterales</taxon>
        <taxon>Paracoccaceae</taxon>
        <taxon>Gemmobacter</taxon>
    </lineage>
</organism>
<dbReference type="RefSeq" id="WP_146285437.1">
    <property type="nucleotide sequence ID" value="NZ_BMLP01000001.1"/>
</dbReference>
<evidence type="ECO:0000256" key="3">
    <source>
        <dbReference type="ARBA" id="ARBA00022519"/>
    </source>
</evidence>
<dbReference type="Proteomes" id="UP000598196">
    <property type="component" value="Unassembled WGS sequence"/>
</dbReference>
<dbReference type="PANTHER" id="PTHR30443">
    <property type="entry name" value="INNER MEMBRANE PROTEIN"/>
    <property type="match status" value="1"/>
</dbReference>
<keyword evidence="6 8" id="KW-1133">Transmembrane helix</keyword>
<accession>A0A917YHF5</accession>
<evidence type="ECO:0000259" key="10">
    <source>
        <dbReference type="Pfam" id="PF08019"/>
    </source>
</evidence>
<dbReference type="InterPro" id="IPR040423">
    <property type="entry name" value="PEA_transferase"/>
</dbReference>
<dbReference type="PANTHER" id="PTHR30443:SF0">
    <property type="entry name" value="PHOSPHOETHANOLAMINE TRANSFERASE EPTA"/>
    <property type="match status" value="1"/>
</dbReference>
<evidence type="ECO:0000256" key="7">
    <source>
        <dbReference type="ARBA" id="ARBA00023136"/>
    </source>
</evidence>
<dbReference type="Gene3D" id="3.40.720.10">
    <property type="entry name" value="Alkaline Phosphatase, subunit A"/>
    <property type="match status" value="1"/>
</dbReference>
<keyword evidence="3" id="KW-0997">Cell inner membrane</keyword>